<dbReference type="AlphaFoldDB" id="A0AA43S655"/>
<sequence>MKPKSDSLFHFTSKLEYLKSILNNGLQPRICHEDISFLHGKSRVLSIPMVCFCDIPLSRLNDHTVFYGSYGLGFTRQWAEKNEIHAISYTAKTSPLADTSRFLLAAFKKMSARNTGLMTLDKGLQQDLLNYKQKIKRLMAFSKPYRGKQKNQSTKQLVSKNFFEENEWRFVPQDYVFNDLSEKPEKVLSQNNRHLSSTLQFGPEDITYIFVKSESEINVIFDAVMQAFKSKHDISKIKKLLTRITCLELIEKDL</sequence>
<reference evidence="1" key="1">
    <citation type="submission" date="2023-04" db="EMBL/GenBank/DDBJ databases">
        <title>Genome Encyclopedia of Bacteria and Archaea VI: Functional Genomics of Type Strains.</title>
        <authorList>
            <person name="Whitman W."/>
        </authorList>
    </citation>
    <scope>NUCLEOTIDE SEQUENCE</scope>
    <source>
        <strain evidence="1">Enz.4-51</strain>
    </source>
</reference>
<dbReference type="RefSeq" id="WP_280757151.1">
    <property type="nucleotide sequence ID" value="NZ_JARXXW010000017.1"/>
</dbReference>
<evidence type="ECO:0000313" key="1">
    <source>
        <dbReference type="EMBL" id="MDH6505000.1"/>
    </source>
</evidence>
<dbReference type="EMBL" id="JARXYA010000027">
    <property type="protein sequence ID" value="MDH6505000.1"/>
    <property type="molecule type" value="Genomic_DNA"/>
</dbReference>
<gene>
    <name evidence="1" type="ORF">M2127_002330</name>
</gene>
<comment type="caution">
    <text evidence="1">The sequence shown here is derived from an EMBL/GenBank/DDBJ whole genome shotgun (WGS) entry which is preliminary data.</text>
</comment>
<organism evidence="1 2">
    <name type="scientific">Polynucleobacter sphagniphilus</name>
    <dbReference type="NCBI Taxonomy" id="1743169"/>
    <lineage>
        <taxon>Bacteria</taxon>
        <taxon>Pseudomonadati</taxon>
        <taxon>Pseudomonadota</taxon>
        <taxon>Betaproteobacteria</taxon>
        <taxon>Burkholderiales</taxon>
        <taxon>Burkholderiaceae</taxon>
        <taxon>Polynucleobacter</taxon>
    </lineage>
</organism>
<evidence type="ECO:0000313" key="2">
    <source>
        <dbReference type="Proteomes" id="UP001161160"/>
    </source>
</evidence>
<accession>A0AA43S655</accession>
<keyword evidence="2" id="KW-1185">Reference proteome</keyword>
<dbReference type="Pfam" id="PF10899">
    <property type="entry name" value="AbiGi"/>
    <property type="match status" value="1"/>
</dbReference>
<name>A0AA43S655_9BURK</name>
<protein>
    <submittedName>
        <fullName evidence="1">Uncharacterized protein</fullName>
    </submittedName>
</protein>
<dbReference type="Proteomes" id="UP001161160">
    <property type="component" value="Unassembled WGS sequence"/>
</dbReference>
<dbReference type="InterPro" id="IPR021223">
    <property type="entry name" value="AbiGi"/>
</dbReference>
<proteinExistence type="predicted"/>